<dbReference type="STRING" id="1675527.AIOL_000040"/>
<evidence type="ECO:0000313" key="2">
    <source>
        <dbReference type="EMBL" id="KMW59891.1"/>
    </source>
</evidence>
<keyword evidence="1" id="KW-0812">Transmembrane</keyword>
<gene>
    <name evidence="2" type="ORF">AIOL_000040</name>
</gene>
<dbReference type="PATRIC" id="fig|1675527.3.peg.56"/>
<comment type="caution">
    <text evidence="2">The sequence shown here is derived from an EMBL/GenBank/DDBJ whole genome shotgun (WGS) entry which is preliminary data.</text>
</comment>
<keyword evidence="3" id="KW-1185">Reference proteome</keyword>
<name>A0A0J9EB78_9RHOB</name>
<evidence type="ECO:0000256" key="1">
    <source>
        <dbReference type="SAM" id="Phobius"/>
    </source>
</evidence>
<accession>A0A0J9EB78</accession>
<dbReference type="EMBL" id="LFTY01000001">
    <property type="protein sequence ID" value="KMW59891.1"/>
    <property type="molecule type" value="Genomic_DNA"/>
</dbReference>
<organism evidence="2 3">
    <name type="scientific">Candidatus Rhodobacter oscarellae</name>
    <dbReference type="NCBI Taxonomy" id="1675527"/>
    <lineage>
        <taxon>Bacteria</taxon>
        <taxon>Pseudomonadati</taxon>
        <taxon>Pseudomonadota</taxon>
        <taxon>Alphaproteobacteria</taxon>
        <taxon>Rhodobacterales</taxon>
        <taxon>Rhodobacter group</taxon>
        <taxon>Rhodobacter</taxon>
    </lineage>
</organism>
<evidence type="ECO:0000313" key="3">
    <source>
        <dbReference type="Proteomes" id="UP000037178"/>
    </source>
</evidence>
<feature type="transmembrane region" description="Helical" evidence="1">
    <location>
        <begin position="46"/>
        <end position="70"/>
    </location>
</feature>
<dbReference type="Proteomes" id="UP000037178">
    <property type="component" value="Unassembled WGS sequence"/>
</dbReference>
<dbReference type="RefSeq" id="WP_049641044.1">
    <property type="nucleotide sequence ID" value="NZ_LFTY01000001.1"/>
</dbReference>
<keyword evidence="1" id="KW-0472">Membrane</keyword>
<protein>
    <submittedName>
        <fullName evidence="2">Phosphate transport regulator</fullName>
    </submittedName>
</protein>
<reference evidence="2 3" key="1">
    <citation type="submission" date="2015-06" db="EMBL/GenBank/DDBJ databases">
        <title>Draft genome sequence of an Alphaproteobacteria species associated to the Mediterranean sponge Oscarella lobularis.</title>
        <authorList>
            <person name="Jourda C."/>
            <person name="Santini S."/>
            <person name="Claverie J.-M."/>
        </authorList>
    </citation>
    <scope>NUCLEOTIDE SEQUENCE [LARGE SCALE GENOMIC DNA]</scope>
    <source>
        <strain evidence="2">IGS</strain>
    </source>
</reference>
<sequence>MRYIRYALLALIAIVLITLAVANRGPVTLRLLPEDIANLVRWPEAATGVTVPLFVVIFAGVVLGVLLGFVTEWIREHKFRAEAALGRRTAARLEREVSELKTDKHDGDDVLALLDDASPSR</sequence>
<dbReference type="AlphaFoldDB" id="A0A0J9EB78"/>
<keyword evidence="1" id="KW-1133">Transmembrane helix</keyword>
<dbReference type="OrthoDB" id="7689797at2"/>
<proteinExistence type="predicted"/>